<evidence type="ECO:0000313" key="2">
    <source>
        <dbReference type="Proteomes" id="UP000599391"/>
    </source>
</evidence>
<accession>A0A8J7HIY4</accession>
<dbReference type="Proteomes" id="UP000599391">
    <property type="component" value="Unassembled WGS sequence"/>
</dbReference>
<dbReference type="AlphaFoldDB" id="A0A8J7HIY4"/>
<sequence length="73" mass="7704">MRLKHLAILAIATVFTISLIKDVSSNQPATPTPVASLSATSLAESGTFQLGEHPAQGTVPDNLKLAEFKFVVI</sequence>
<gene>
    <name evidence="1" type="ORF">I8751_27735</name>
</gene>
<keyword evidence="2" id="KW-1185">Reference proteome</keyword>
<comment type="caution">
    <text evidence="1">The sequence shown here is derived from an EMBL/GenBank/DDBJ whole genome shotgun (WGS) entry which is preliminary data.</text>
</comment>
<proteinExistence type="predicted"/>
<evidence type="ECO:0000313" key="1">
    <source>
        <dbReference type="EMBL" id="MBH8556062.1"/>
    </source>
</evidence>
<name>A0A8J7HIY4_9CYAN</name>
<dbReference type="RefSeq" id="WP_214442261.1">
    <property type="nucleotide sequence ID" value="NZ_JAECZB010000103.1"/>
</dbReference>
<organism evidence="1 2">
    <name type="scientific">Atlanticothrix silvestris CENA357</name>
    <dbReference type="NCBI Taxonomy" id="1725252"/>
    <lineage>
        <taxon>Bacteria</taxon>
        <taxon>Bacillati</taxon>
        <taxon>Cyanobacteriota</taxon>
        <taxon>Cyanophyceae</taxon>
        <taxon>Nostocales</taxon>
        <taxon>Nodulariaceae</taxon>
        <taxon>Atlanticothrix</taxon>
        <taxon>Atlanticothrix silvestris</taxon>
    </lineage>
</organism>
<reference evidence="1 2" key="1">
    <citation type="journal article" date="2021" name="Int. J. Syst. Evol. Microbiol.">
        <title>Amazonocrinis nigriterrae gen. nov., sp. nov., Atlanticothrix silvestris gen. nov., sp. nov. and Dendronalium phyllosphericum gen. nov., sp. nov., nostocacean cyanobacteria from Brazilian environments.</title>
        <authorList>
            <person name="Alvarenga D.O."/>
            <person name="Andreote A.P.D."/>
            <person name="Branco L.H.Z."/>
            <person name="Delbaje E."/>
            <person name="Cruz R.B."/>
            <person name="Varani A.M."/>
            <person name="Fiore M.F."/>
        </authorList>
    </citation>
    <scope>NUCLEOTIDE SEQUENCE [LARGE SCALE GENOMIC DNA]</scope>
    <source>
        <strain evidence="1 2">CENA357</strain>
    </source>
</reference>
<dbReference type="EMBL" id="JAECZB010000103">
    <property type="protein sequence ID" value="MBH8556062.1"/>
    <property type="molecule type" value="Genomic_DNA"/>
</dbReference>
<protein>
    <submittedName>
        <fullName evidence="1">Uncharacterized protein</fullName>
    </submittedName>
</protein>